<evidence type="ECO:0000256" key="12">
    <source>
        <dbReference type="ARBA" id="ARBA00023136"/>
    </source>
</evidence>
<feature type="region of interest" description="Important for donor substrate binding" evidence="18">
    <location>
        <begin position="364"/>
        <end position="365"/>
    </location>
</feature>
<dbReference type="InterPro" id="IPR001452">
    <property type="entry name" value="SH3_domain"/>
</dbReference>
<keyword evidence="19" id="KW-0175">Coiled coil</keyword>
<dbReference type="PROSITE" id="PS51659">
    <property type="entry name" value="GT23"/>
    <property type="match status" value="1"/>
</dbReference>
<evidence type="ECO:0000256" key="15">
    <source>
        <dbReference type="ARBA" id="ARBA00030648"/>
    </source>
</evidence>
<dbReference type="InterPro" id="IPR036028">
    <property type="entry name" value="SH3-like_dom_sf"/>
</dbReference>
<feature type="domain" description="GT23" evidence="21">
    <location>
        <begin position="201"/>
        <end position="493"/>
    </location>
</feature>
<keyword evidence="12 20" id="KW-0472">Membrane</keyword>
<dbReference type="InterPro" id="IPR045573">
    <property type="entry name" value="Fut8_N_cat"/>
</dbReference>
<proteinExistence type="inferred from homology"/>
<dbReference type="CDD" id="cd11792">
    <property type="entry name" value="SH3_Fut8"/>
    <property type="match status" value="1"/>
</dbReference>
<comment type="pathway">
    <text evidence="2">Protein modification; protein glycosylation.</text>
</comment>
<dbReference type="FunFam" id="2.30.30.40:FF:000070">
    <property type="entry name" value="Alpha-(1,6)-fucosyltransferase"/>
    <property type="match status" value="1"/>
</dbReference>
<keyword evidence="8 20" id="KW-0812">Transmembrane</keyword>
<feature type="transmembrane region" description="Helical" evidence="20">
    <location>
        <begin position="12"/>
        <end position="33"/>
    </location>
</feature>
<dbReference type="GO" id="GO:0008424">
    <property type="term" value="F:glycoprotein 6-alpha-L-fucosyltransferase activity"/>
    <property type="evidence" value="ECO:0007669"/>
    <property type="project" value="UniProtKB-EC"/>
</dbReference>
<sequence>MKASSLATWLRWAVVGAVGLWLFLLVTMYKGMWKVEDHYDQNNPQIAGLASQLDDAKLENSKLSTENKRLQKLVDELSYVIDHPNAKVVGKFSDSDTGRAIGASSRQLYSKDHEVGRRWLDTNIKELYFYLFKHFDSNNATLNDPFANRTMEQLFALMAESYNFGESVDNAALWHRQSLGNLTNRIQKRLEELQNPSDCSKAKILLCDLNKGCGFGCQLHHVAYCFFIAAATERTLVFEGDGKAWRYSNKGWEAAFLPLGKCNQANSAASRKESKPWLGPEQTDRVVFLPIVDGLSRRPKQMPLAFPKQFADELLTHHNNPSVYFVSQFIWYLMRSNSVLEKAISDAAAKIPFGKGPIVGLQIRRTDKIGTEAAFHGLDEYMKWTEHWFRIEELRNDTTLQRKVFIATDEPKVFKEARDKYPHYEIYGDSSIAETAQMNSRYTDSSLFGVVIDIQMLSRCDYLVCTFSSQVCRMGFELMQVRVGDAGHRFHSLDDIYYYGGQHSHDEIAVLSHVPASKDEFAFKKGETIGIAGNHWDGFSKGQNKQTGDNGLYPSYKTRENWRIVDFPIFNGV</sequence>
<evidence type="ECO:0000256" key="14">
    <source>
        <dbReference type="ARBA" id="ARBA00030434"/>
    </source>
</evidence>
<evidence type="ECO:0000256" key="11">
    <source>
        <dbReference type="ARBA" id="ARBA00023034"/>
    </source>
</evidence>
<dbReference type="Pfam" id="PF14604">
    <property type="entry name" value="SH3_9"/>
    <property type="match status" value="1"/>
</dbReference>
<keyword evidence="22" id="KW-1185">Reference proteome</keyword>
<evidence type="ECO:0000256" key="16">
    <source>
        <dbReference type="ARBA" id="ARBA00032208"/>
    </source>
</evidence>
<evidence type="ECO:0000256" key="4">
    <source>
        <dbReference type="ARBA" id="ARBA00018201"/>
    </source>
</evidence>
<keyword evidence="6 18" id="KW-0328">Glycosyltransferase</keyword>
<keyword evidence="13" id="KW-1015">Disulfide bond</keyword>
<dbReference type="PANTHER" id="PTHR13132">
    <property type="entry name" value="ALPHA- 1,6 -FUCOSYLTRANSFERASE"/>
    <property type="match status" value="1"/>
</dbReference>
<dbReference type="WBParaSite" id="Pan_g16909.t1">
    <property type="protein sequence ID" value="Pan_g16909.t1"/>
    <property type="gene ID" value="Pan_g16909"/>
</dbReference>
<reference evidence="23" key="2">
    <citation type="submission" date="2020-10" db="UniProtKB">
        <authorList>
            <consortium name="WormBaseParasite"/>
        </authorList>
    </citation>
    <scope>IDENTIFICATION</scope>
</reference>
<dbReference type="FunFam" id="3.40.50.11350:FF:000001">
    <property type="entry name" value="Alpha-(1,6)-fucosyltransferase"/>
    <property type="match status" value="1"/>
</dbReference>
<keyword evidence="10 20" id="KW-1133">Transmembrane helix</keyword>
<dbReference type="GO" id="GO:0032580">
    <property type="term" value="C:Golgi cisterna membrane"/>
    <property type="evidence" value="ECO:0007669"/>
    <property type="project" value="UniProtKB-SubCell"/>
</dbReference>
<name>A0A7E4V6P4_PANRE</name>
<evidence type="ECO:0000256" key="18">
    <source>
        <dbReference type="PROSITE-ProRule" id="PRU00992"/>
    </source>
</evidence>
<evidence type="ECO:0000313" key="22">
    <source>
        <dbReference type="Proteomes" id="UP000492821"/>
    </source>
</evidence>
<keyword evidence="9" id="KW-0735">Signal-anchor</keyword>
<evidence type="ECO:0000256" key="3">
    <source>
        <dbReference type="ARBA" id="ARBA00012660"/>
    </source>
</evidence>
<evidence type="ECO:0000256" key="2">
    <source>
        <dbReference type="ARBA" id="ARBA00004922"/>
    </source>
</evidence>
<evidence type="ECO:0000256" key="5">
    <source>
        <dbReference type="ARBA" id="ARBA00022443"/>
    </source>
</evidence>
<evidence type="ECO:0000256" key="17">
    <source>
        <dbReference type="ARBA" id="ARBA00093238"/>
    </source>
</evidence>
<dbReference type="Proteomes" id="UP000492821">
    <property type="component" value="Unassembled WGS sequence"/>
</dbReference>
<dbReference type="SUPFAM" id="SSF50044">
    <property type="entry name" value="SH3-domain"/>
    <property type="match status" value="1"/>
</dbReference>
<keyword evidence="11" id="KW-0333">Golgi apparatus</keyword>
<dbReference type="PANTHER" id="PTHR13132:SF29">
    <property type="entry name" value="ALPHA-(1,6)-FUCOSYLTRANSFERASE"/>
    <property type="match status" value="1"/>
</dbReference>
<evidence type="ECO:0000256" key="6">
    <source>
        <dbReference type="ARBA" id="ARBA00022676"/>
    </source>
</evidence>
<evidence type="ECO:0000256" key="1">
    <source>
        <dbReference type="ARBA" id="ARBA00004447"/>
    </source>
</evidence>
<feature type="coiled-coil region" evidence="19">
    <location>
        <begin position="46"/>
        <end position="73"/>
    </location>
</feature>
<organism evidence="22 23">
    <name type="scientific">Panagrellus redivivus</name>
    <name type="common">Microworm</name>
    <dbReference type="NCBI Taxonomy" id="6233"/>
    <lineage>
        <taxon>Eukaryota</taxon>
        <taxon>Metazoa</taxon>
        <taxon>Ecdysozoa</taxon>
        <taxon>Nematoda</taxon>
        <taxon>Chromadorea</taxon>
        <taxon>Rhabditida</taxon>
        <taxon>Tylenchina</taxon>
        <taxon>Panagrolaimomorpha</taxon>
        <taxon>Panagrolaimoidea</taxon>
        <taxon>Panagrolaimidae</taxon>
        <taxon>Panagrellus</taxon>
    </lineage>
</organism>
<evidence type="ECO:0000259" key="21">
    <source>
        <dbReference type="PROSITE" id="PS51659"/>
    </source>
</evidence>
<dbReference type="Gene3D" id="3.40.50.11350">
    <property type="match status" value="1"/>
</dbReference>
<dbReference type="InterPro" id="IPR035653">
    <property type="entry name" value="Fut8_SH3"/>
</dbReference>
<dbReference type="InterPro" id="IPR027350">
    <property type="entry name" value="GT23_dom"/>
</dbReference>
<evidence type="ECO:0000256" key="20">
    <source>
        <dbReference type="SAM" id="Phobius"/>
    </source>
</evidence>
<protein>
    <recommendedName>
        <fullName evidence="4">Alpha-(1,6)-fucosyltransferase</fullName>
        <ecNumber evidence="3">2.4.1.68</ecNumber>
    </recommendedName>
    <alternativeName>
        <fullName evidence="14">GDP-L-Fuc:N-acetyl-beta-D-glucosaminide alpha1,6-fucosyltransferase</fullName>
    </alternativeName>
    <alternativeName>
        <fullName evidence="16">GDP-fucose--glycoprotein fucosyltransferase</fullName>
    </alternativeName>
    <alternativeName>
        <fullName evidence="15">Glycoprotein 6-alpha-L-fucosyltransferase</fullName>
    </alternativeName>
</protein>
<comment type="catalytic activity">
    <reaction evidence="17">
        <text>N(4)-{beta-D-GlcNAc-(1-&gt;2)-alpha-D-Man-(1-&gt;3)-[beta-D-GlcNAc-(1-&gt;2)-alpha-D-Man-(1-&gt;6)]-beta-D-Man-(1-&gt;4)-beta-D-GlcNAc-(1-&gt;4)-beta-D-GlcNAc}-L-asparaginyl-[protein] + GDP-beta-L-fucose = an N(4)-{beta-D-GlcNAc-(1-&gt;2)-alpha-D-Man-(1-&gt;3)-[beta-D-GlcNAc-(1-&gt;2)-alpha-D-Man-(1-&gt;6)]-beta-D-Man-(1-&gt;4)-beta-D-GlcNAc-(1-&gt;4)-[alpha-L-Fuc-(1-&gt;6)]-beta-D-GlcNAc}-L-asparaginyl-[protein] + GDP + H(+)</text>
        <dbReference type="Rhea" id="RHEA:12985"/>
        <dbReference type="Rhea" id="RHEA-COMP:13526"/>
        <dbReference type="Rhea" id="RHEA-COMP:13532"/>
        <dbReference type="ChEBI" id="CHEBI:15378"/>
        <dbReference type="ChEBI" id="CHEBI:57273"/>
        <dbReference type="ChEBI" id="CHEBI:58189"/>
        <dbReference type="ChEBI" id="CHEBI:60651"/>
        <dbReference type="ChEBI" id="CHEBI:137207"/>
        <dbReference type="EC" id="2.4.1.68"/>
    </reaction>
</comment>
<comment type="similarity">
    <text evidence="18">Belongs to the glycosyltransferase 23 family.</text>
</comment>
<evidence type="ECO:0000256" key="9">
    <source>
        <dbReference type="ARBA" id="ARBA00022968"/>
    </source>
</evidence>
<dbReference type="GO" id="GO:0006487">
    <property type="term" value="P:protein N-linked glycosylation"/>
    <property type="evidence" value="ECO:0007669"/>
    <property type="project" value="TreeGrafter"/>
</dbReference>
<dbReference type="EC" id="2.4.1.68" evidence="3"/>
<keyword evidence="7 18" id="KW-0808">Transferase</keyword>
<evidence type="ECO:0000256" key="10">
    <source>
        <dbReference type="ARBA" id="ARBA00022989"/>
    </source>
</evidence>
<comment type="subcellular location">
    <subcellularLocation>
        <location evidence="1">Golgi apparatus</location>
        <location evidence="1">Golgi stack membrane</location>
        <topology evidence="1">Single-pass type II membrane protein</topology>
    </subcellularLocation>
</comment>
<keyword evidence="5" id="KW-0728">SH3 domain</keyword>
<dbReference type="AlphaFoldDB" id="A0A7E4V6P4"/>
<evidence type="ECO:0000256" key="13">
    <source>
        <dbReference type="ARBA" id="ARBA00023157"/>
    </source>
</evidence>
<evidence type="ECO:0000313" key="23">
    <source>
        <dbReference type="WBParaSite" id="Pan_g16909.t1"/>
    </source>
</evidence>
<evidence type="ECO:0000256" key="7">
    <source>
        <dbReference type="ARBA" id="ARBA00022679"/>
    </source>
</evidence>
<dbReference type="CDD" id="cd11300">
    <property type="entry name" value="Fut8_like"/>
    <property type="match status" value="1"/>
</dbReference>
<reference evidence="22" key="1">
    <citation type="journal article" date="2013" name="Genetics">
        <title>The draft genome and transcriptome of Panagrellus redivivus are shaped by the harsh demands of a free-living lifestyle.</title>
        <authorList>
            <person name="Srinivasan J."/>
            <person name="Dillman A.R."/>
            <person name="Macchietto M.G."/>
            <person name="Heikkinen L."/>
            <person name="Lakso M."/>
            <person name="Fracchia K.M."/>
            <person name="Antoshechkin I."/>
            <person name="Mortazavi A."/>
            <person name="Wong G."/>
            <person name="Sternberg P.W."/>
        </authorList>
    </citation>
    <scope>NUCLEOTIDE SEQUENCE [LARGE SCALE GENOMIC DNA]</scope>
    <source>
        <strain evidence="22">MT8872</strain>
    </source>
</reference>
<evidence type="ECO:0000256" key="19">
    <source>
        <dbReference type="SAM" id="Coils"/>
    </source>
</evidence>
<dbReference type="Gene3D" id="2.30.30.40">
    <property type="entry name" value="SH3 Domains"/>
    <property type="match status" value="1"/>
</dbReference>
<evidence type="ECO:0000256" key="8">
    <source>
        <dbReference type="ARBA" id="ARBA00022692"/>
    </source>
</evidence>
<accession>A0A7E4V6P4</accession>
<dbReference type="Pfam" id="PF19745">
    <property type="entry name" value="FUT8_N_cat"/>
    <property type="match status" value="1"/>
</dbReference>